<evidence type="ECO:0000256" key="14">
    <source>
        <dbReference type="ARBA" id="ARBA00023157"/>
    </source>
</evidence>
<evidence type="ECO:0000256" key="21">
    <source>
        <dbReference type="ARBA" id="ARBA00047850"/>
    </source>
</evidence>
<accession>A0A914BL25</accession>
<evidence type="ECO:0000256" key="20">
    <source>
        <dbReference type="ARBA" id="ARBA00047769"/>
    </source>
</evidence>
<feature type="transmembrane region" description="Helical" evidence="22">
    <location>
        <begin position="189"/>
        <end position="211"/>
    </location>
</feature>
<keyword evidence="8 22" id="KW-0812">Transmembrane</keyword>
<dbReference type="InterPro" id="IPR020846">
    <property type="entry name" value="MFS_dom"/>
</dbReference>
<keyword evidence="5" id="KW-0813">Transport</keyword>
<dbReference type="PROSITE" id="PS00216">
    <property type="entry name" value="SUGAR_TRANSPORT_1"/>
    <property type="match status" value="1"/>
</dbReference>
<evidence type="ECO:0000256" key="12">
    <source>
        <dbReference type="ARBA" id="ARBA00022989"/>
    </source>
</evidence>
<evidence type="ECO:0000256" key="15">
    <source>
        <dbReference type="ARBA" id="ARBA00023180"/>
    </source>
</evidence>
<evidence type="ECO:0000256" key="6">
    <source>
        <dbReference type="ARBA" id="ARBA00022475"/>
    </source>
</evidence>
<dbReference type="GeneID" id="119744362"/>
<evidence type="ECO:0000256" key="17">
    <source>
        <dbReference type="ARBA" id="ARBA00036250"/>
    </source>
</evidence>
<dbReference type="GO" id="GO:0015293">
    <property type="term" value="F:symporter activity"/>
    <property type="evidence" value="ECO:0007669"/>
    <property type="project" value="UniProtKB-KW"/>
</dbReference>
<dbReference type="EnsemblMetazoa" id="XM_038220244.1">
    <property type="protein sequence ID" value="XP_038076172.1"/>
    <property type="gene ID" value="LOC119744362"/>
</dbReference>
<dbReference type="Proteomes" id="UP000887568">
    <property type="component" value="Unplaced"/>
</dbReference>
<feature type="transmembrane region" description="Helical" evidence="22">
    <location>
        <begin position="217"/>
        <end position="236"/>
    </location>
</feature>
<evidence type="ECO:0000256" key="8">
    <source>
        <dbReference type="ARBA" id="ARBA00022692"/>
    </source>
</evidence>
<evidence type="ECO:0000256" key="7">
    <source>
        <dbReference type="ARBA" id="ARBA00022490"/>
    </source>
</evidence>
<keyword evidence="13 22" id="KW-0472">Membrane</keyword>
<evidence type="ECO:0000256" key="22">
    <source>
        <dbReference type="SAM" id="Phobius"/>
    </source>
</evidence>
<comment type="subcellular location">
    <subcellularLocation>
        <location evidence="2">Apical cell membrane</location>
        <topology evidence="2">Multi-pass membrane protein</topology>
    </subcellularLocation>
    <subcellularLocation>
        <location evidence="4">Basolateral cell membrane</location>
        <topology evidence="4">Multi-pass membrane protein</topology>
    </subcellularLocation>
    <subcellularLocation>
        <location evidence="3">Cytoplasm</location>
    </subcellularLocation>
    <subcellularLocation>
        <location evidence="1">Endosome membrane</location>
        <topology evidence="1">Multi-pass membrane protein</topology>
    </subcellularLocation>
</comment>
<dbReference type="GO" id="GO:0010008">
    <property type="term" value="C:endosome membrane"/>
    <property type="evidence" value="ECO:0007669"/>
    <property type="project" value="UniProtKB-SubCell"/>
</dbReference>
<dbReference type="OrthoDB" id="3026777at2759"/>
<feature type="transmembrane region" description="Helical" evidence="22">
    <location>
        <begin position="28"/>
        <end position="51"/>
    </location>
</feature>
<reference evidence="24" key="1">
    <citation type="submission" date="2022-11" db="UniProtKB">
        <authorList>
            <consortium name="EnsemblMetazoa"/>
        </authorList>
    </citation>
    <scope>IDENTIFICATION</scope>
</reference>
<evidence type="ECO:0000256" key="16">
    <source>
        <dbReference type="ARBA" id="ARBA00036193"/>
    </source>
</evidence>
<dbReference type="InterPro" id="IPR005829">
    <property type="entry name" value="Sugar_transporter_CS"/>
</dbReference>
<feature type="transmembrane region" description="Helical" evidence="22">
    <location>
        <begin position="93"/>
        <end position="113"/>
    </location>
</feature>
<sequence length="506" mass="55399">MTISETEVTPISPSKTTSSRERARRRWVTVEPVVSLTVVGYITIGLLRPFYLKSRLGELMFNITEQEEIAKCQANKSDGGVTEDEIQSEASLWLLYLSAATNIPVVVSSIVIGTLSDRLGRKLSLVMAIIGYICQEIVYILTVYYKLPLPVLLVGDFLQGVGGGFMTLFAGCISYISDITLEKQRTIRIAVVEMMMFFMGGVVQVGAGYLLSAFGPIPPLAVALGLNVLCLMYVAIPGILIETVDRNTIPEHRKGFKDAGMSVVKLLKFNENGRRWQMLLLNFFIFFVMLNVNGVMTIFILYGTAEPFCWSAVTAGLAGAFGFITGSIGMVAGTKLFSFCLGEYWIMQISCLSLLAFNVVMSVSNTTLLVFIANAVGALRGMGVPIARSVLSTIVDPSEIGAAFSIVACIDNLSSFTSSLMIPSIYATTVSFMPQVIFYVLSGLSIIPSGIILILQIHWPRRKDYKALEDSGIYEDGPREEDLKEKAATTYMSIPKTVQIKESTDF</sequence>
<dbReference type="InterPro" id="IPR011701">
    <property type="entry name" value="MFS"/>
</dbReference>
<evidence type="ECO:0000256" key="9">
    <source>
        <dbReference type="ARBA" id="ARBA00022753"/>
    </source>
</evidence>
<comment type="catalytic activity">
    <reaction evidence="16">
        <text>(6S)-5-methyl-5,6,7,8-tetrahydrofolate(in) + H(+)(in) = (6S)-5-methyl-5,6,7,8-tetrahydrofolate(out) + H(+)(out)</text>
        <dbReference type="Rhea" id="RHEA:70167"/>
        <dbReference type="ChEBI" id="CHEBI:15378"/>
        <dbReference type="ChEBI" id="CHEBI:18608"/>
    </reaction>
</comment>
<evidence type="ECO:0000256" key="2">
    <source>
        <dbReference type="ARBA" id="ARBA00004424"/>
    </source>
</evidence>
<comment type="catalytic activity">
    <reaction evidence="21">
        <text>methotrexate(in) + H(+)(in) = methotrexate(out) + H(+)(out)</text>
        <dbReference type="Rhea" id="RHEA:70163"/>
        <dbReference type="ChEBI" id="CHEBI:15378"/>
        <dbReference type="ChEBI" id="CHEBI:50681"/>
    </reaction>
</comment>
<feature type="transmembrane region" description="Helical" evidence="22">
    <location>
        <begin position="279"/>
        <end position="302"/>
    </location>
</feature>
<dbReference type="PANTHER" id="PTHR23507:SF2">
    <property type="entry name" value="PROTON-COUPLED FOLATE TRANSPORTER"/>
    <property type="match status" value="1"/>
</dbReference>
<proteinExistence type="predicted"/>
<dbReference type="RefSeq" id="XP_038076172.1">
    <property type="nucleotide sequence ID" value="XM_038220244.1"/>
</dbReference>
<keyword evidence="15" id="KW-0325">Glycoprotein</keyword>
<dbReference type="InterPro" id="IPR036259">
    <property type="entry name" value="MFS_trans_sf"/>
</dbReference>
<dbReference type="SUPFAM" id="SSF103473">
    <property type="entry name" value="MFS general substrate transporter"/>
    <property type="match status" value="1"/>
</dbReference>
<dbReference type="GO" id="GO:0016324">
    <property type="term" value="C:apical plasma membrane"/>
    <property type="evidence" value="ECO:0007669"/>
    <property type="project" value="UniProtKB-SubCell"/>
</dbReference>
<feature type="domain" description="Major facilitator superfamily (MFS) profile" evidence="23">
    <location>
        <begin position="33"/>
        <end position="460"/>
    </location>
</feature>
<feature type="transmembrane region" description="Helical" evidence="22">
    <location>
        <begin position="344"/>
        <end position="363"/>
    </location>
</feature>
<dbReference type="GO" id="GO:0005542">
    <property type="term" value="F:folic acid binding"/>
    <property type="evidence" value="ECO:0007669"/>
    <property type="project" value="UniProtKB-KW"/>
</dbReference>
<feature type="transmembrane region" description="Helical" evidence="22">
    <location>
        <begin position="157"/>
        <end position="177"/>
    </location>
</feature>
<comment type="catalytic activity">
    <reaction evidence="20">
        <text>pemetrexed(in) + H(+)(in) = pemetrexed(out) + H(+)(out)</text>
        <dbReference type="Rhea" id="RHEA:70171"/>
        <dbReference type="ChEBI" id="CHEBI:15378"/>
        <dbReference type="ChEBI" id="CHEBI:63724"/>
    </reaction>
</comment>
<protein>
    <recommendedName>
        <fullName evidence="18">Proton-coupled folate transporter</fullName>
    </recommendedName>
    <alternativeName>
        <fullName evidence="19">Solute carrier family 46 member 1</fullName>
    </alternativeName>
</protein>
<evidence type="ECO:0000256" key="5">
    <source>
        <dbReference type="ARBA" id="ARBA00022448"/>
    </source>
</evidence>
<keyword evidence="9" id="KW-0967">Endosome</keyword>
<evidence type="ECO:0000256" key="11">
    <source>
        <dbReference type="ARBA" id="ARBA00022954"/>
    </source>
</evidence>
<keyword evidence="14" id="KW-1015">Disulfide bond</keyword>
<feature type="transmembrane region" description="Helical" evidence="22">
    <location>
        <begin position="432"/>
        <end position="455"/>
    </location>
</feature>
<evidence type="ECO:0000256" key="4">
    <source>
        <dbReference type="ARBA" id="ARBA00004554"/>
    </source>
</evidence>
<evidence type="ECO:0000256" key="13">
    <source>
        <dbReference type="ARBA" id="ARBA00023136"/>
    </source>
</evidence>
<feature type="transmembrane region" description="Helical" evidence="22">
    <location>
        <begin position="308"/>
        <end position="332"/>
    </location>
</feature>
<dbReference type="OMA" id="KAATTYM"/>
<evidence type="ECO:0000256" key="19">
    <source>
        <dbReference type="ARBA" id="ARBA00042514"/>
    </source>
</evidence>
<keyword evidence="25" id="KW-1185">Reference proteome</keyword>
<evidence type="ECO:0000256" key="10">
    <source>
        <dbReference type="ARBA" id="ARBA00022847"/>
    </source>
</evidence>
<keyword evidence="7" id="KW-0963">Cytoplasm</keyword>
<feature type="transmembrane region" description="Helical" evidence="22">
    <location>
        <begin position="125"/>
        <end position="145"/>
    </location>
</feature>
<keyword evidence="11" id="KW-0290">Folate-binding</keyword>
<evidence type="ECO:0000259" key="23">
    <source>
        <dbReference type="PROSITE" id="PS50850"/>
    </source>
</evidence>
<keyword evidence="12 22" id="KW-1133">Transmembrane helix</keyword>
<evidence type="ECO:0000256" key="18">
    <source>
        <dbReference type="ARBA" id="ARBA00040650"/>
    </source>
</evidence>
<evidence type="ECO:0000256" key="3">
    <source>
        <dbReference type="ARBA" id="ARBA00004496"/>
    </source>
</evidence>
<keyword evidence="10" id="KW-0769">Symport</keyword>
<dbReference type="PROSITE" id="PS50850">
    <property type="entry name" value="MFS"/>
    <property type="match status" value="1"/>
</dbReference>
<evidence type="ECO:0000313" key="25">
    <source>
        <dbReference type="Proteomes" id="UP000887568"/>
    </source>
</evidence>
<comment type="catalytic activity">
    <reaction evidence="17">
        <text>folate(in) + H(+)(in) = folate(out) + H(+)(out)</text>
        <dbReference type="Rhea" id="RHEA:70159"/>
        <dbReference type="ChEBI" id="CHEBI:15378"/>
        <dbReference type="ChEBI" id="CHEBI:62501"/>
    </reaction>
</comment>
<evidence type="ECO:0000313" key="24">
    <source>
        <dbReference type="EnsemblMetazoa" id="XP_038076172.1"/>
    </source>
</evidence>
<evidence type="ECO:0000256" key="1">
    <source>
        <dbReference type="ARBA" id="ARBA00004337"/>
    </source>
</evidence>
<organism evidence="24 25">
    <name type="scientific">Patiria miniata</name>
    <name type="common">Bat star</name>
    <name type="synonym">Asterina miniata</name>
    <dbReference type="NCBI Taxonomy" id="46514"/>
    <lineage>
        <taxon>Eukaryota</taxon>
        <taxon>Metazoa</taxon>
        <taxon>Echinodermata</taxon>
        <taxon>Eleutherozoa</taxon>
        <taxon>Asterozoa</taxon>
        <taxon>Asteroidea</taxon>
        <taxon>Valvatacea</taxon>
        <taxon>Valvatida</taxon>
        <taxon>Asterinidae</taxon>
        <taxon>Patiria</taxon>
    </lineage>
</organism>
<dbReference type="Gene3D" id="1.20.1250.20">
    <property type="entry name" value="MFS general substrate transporter like domains"/>
    <property type="match status" value="1"/>
</dbReference>
<dbReference type="PANTHER" id="PTHR23507">
    <property type="entry name" value="ZGC:174356"/>
    <property type="match status" value="1"/>
</dbReference>
<name>A0A914BL25_PATMI</name>
<dbReference type="AlphaFoldDB" id="A0A914BL25"/>
<keyword evidence="6" id="KW-1003">Cell membrane</keyword>
<dbReference type="GO" id="GO:0016323">
    <property type="term" value="C:basolateral plasma membrane"/>
    <property type="evidence" value="ECO:0007669"/>
    <property type="project" value="UniProtKB-SubCell"/>
</dbReference>
<dbReference type="Pfam" id="PF07690">
    <property type="entry name" value="MFS_1"/>
    <property type="match status" value="1"/>
</dbReference>